<evidence type="ECO:0000313" key="3">
    <source>
        <dbReference type="Proteomes" id="UP000278962"/>
    </source>
</evidence>
<evidence type="ECO:0000259" key="1">
    <source>
        <dbReference type="Pfam" id="PF08401"/>
    </source>
</evidence>
<sequence length="308" mass="33976">MHTKRRLTEAERAERRAQDRELAIRAVAQLRTSAGWQAWLRVRARTGLRRYSVGNQLLIALQDPAATRVAGFRAWLALGYCVRKGESSRIRIWARCEPSKKKLQAWRDAGAIASERPRPFYRLEAVFDRAQVEPLPPPATPCPLDPPIAPITGETLAWAMPELERFAAEIDVSVERIPMAPGVDGLYGPNERHTAINSAMAINQQVAALVHELGHALVRIDHQDDDPELDYATEELVAESVAYTVCGFLGLNTAANSVPYLAVWSEATAEDAFERIAGLIDRLARRVEDALDPRGVTLGEPASTSVSA</sequence>
<accession>A0A660LD52</accession>
<feature type="domain" description="N-terminal" evidence="1">
    <location>
        <begin position="46"/>
        <end position="127"/>
    </location>
</feature>
<dbReference type="Pfam" id="PF08401">
    <property type="entry name" value="ArdcN"/>
    <property type="match status" value="1"/>
</dbReference>
<protein>
    <submittedName>
        <fullName evidence="2">Antirestriction protein ArdC</fullName>
    </submittedName>
</protein>
<proteinExistence type="predicted"/>
<dbReference type="GO" id="GO:0003697">
    <property type="term" value="F:single-stranded DNA binding"/>
    <property type="evidence" value="ECO:0007669"/>
    <property type="project" value="InterPro"/>
</dbReference>
<name>A0A660LD52_9ACTN</name>
<keyword evidence="3" id="KW-1185">Reference proteome</keyword>
<evidence type="ECO:0000313" key="2">
    <source>
        <dbReference type="EMBL" id="RKQ92977.1"/>
    </source>
</evidence>
<dbReference type="Proteomes" id="UP000278962">
    <property type="component" value="Unassembled WGS sequence"/>
</dbReference>
<dbReference type="InterPro" id="IPR013610">
    <property type="entry name" value="ArdC_N"/>
</dbReference>
<gene>
    <name evidence="2" type="ORF">C8N24_2834</name>
</gene>
<dbReference type="OrthoDB" id="7605626at2"/>
<organism evidence="2 3">
    <name type="scientific">Solirubrobacter pauli</name>
    <dbReference type="NCBI Taxonomy" id="166793"/>
    <lineage>
        <taxon>Bacteria</taxon>
        <taxon>Bacillati</taxon>
        <taxon>Actinomycetota</taxon>
        <taxon>Thermoleophilia</taxon>
        <taxon>Solirubrobacterales</taxon>
        <taxon>Solirubrobacteraceae</taxon>
        <taxon>Solirubrobacter</taxon>
    </lineage>
</organism>
<dbReference type="RefSeq" id="WP_147447791.1">
    <property type="nucleotide sequence ID" value="NZ_RBIL01000001.1"/>
</dbReference>
<comment type="caution">
    <text evidence="2">The sequence shown here is derived from an EMBL/GenBank/DDBJ whole genome shotgun (WGS) entry which is preliminary data.</text>
</comment>
<reference evidence="2 3" key="1">
    <citation type="submission" date="2018-10" db="EMBL/GenBank/DDBJ databases">
        <title>Genomic Encyclopedia of Archaeal and Bacterial Type Strains, Phase II (KMG-II): from individual species to whole genera.</title>
        <authorList>
            <person name="Goeker M."/>
        </authorList>
    </citation>
    <scope>NUCLEOTIDE SEQUENCE [LARGE SCALE GENOMIC DNA]</scope>
    <source>
        <strain evidence="2 3">DSM 14954</strain>
    </source>
</reference>
<dbReference type="EMBL" id="RBIL01000001">
    <property type="protein sequence ID" value="RKQ92977.1"/>
    <property type="molecule type" value="Genomic_DNA"/>
</dbReference>
<dbReference type="AlphaFoldDB" id="A0A660LD52"/>
<dbReference type="Gene3D" id="1.10.10.2910">
    <property type="match status" value="1"/>
</dbReference>